<dbReference type="SUPFAM" id="SSF54373">
    <property type="entry name" value="FAD-linked reductases, C-terminal domain"/>
    <property type="match status" value="1"/>
</dbReference>
<evidence type="ECO:0000259" key="3">
    <source>
        <dbReference type="Pfam" id="PF01494"/>
    </source>
</evidence>
<dbReference type="InterPro" id="IPR002938">
    <property type="entry name" value="FAD-bd"/>
</dbReference>
<keyword evidence="5" id="KW-1185">Reference proteome</keyword>
<dbReference type="PRINTS" id="PR00420">
    <property type="entry name" value="RNGMNOXGNASE"/>
</dbReference>
<proteinExistence type="predicted"/>
<dbReference type="EMBL" id="JBHSJE010000003">
    <property type="protein sequence ID" value="MFC4979746.1"/>
    <property type="molecule type" value="Genomic_DNA"/>
</dbReference>
<dbReference type="SUPFAM" id="SSF51905">
    <property type="entry name" value="FAD/NAD(P)-binding domain"/>
    <property type="match status" value="1"/>
</dbReference>
<evidence type="ECO:0000256" key="1">
    <source>
        <dbReference type="ARBA" id="ARBA00022630"/>
    </source>
</evidence>
<dbReference type="Gene3D" id="3.50.50.60">
    <property type="entry name" value="FAD/NAD(P)-binding domain"/>
    <property type="match status" value="1"/>
</dbReference>
<dbReference type="InterPro" id="IPR050641">
    <property type="entry name" value="RIFMO-like"/>
</dbReference>
<evidence type="ECO:0000256" key="2">
    <source>
        <dbReference type="ARBA" id="ARBA00022827"/>
    </source>
</evidence>
<dbReference type="Gene3D" id="3.30.9.10">
    <property type="entry name" value="D-Amino Acid Oxidase, subunit A, domain 2"/>
    <property type="match status" value="1"/>
</dbReference>
<dbReference type="RefSeq" id="WP_033302497.1">
    <property type="nucleotide sequence ID" value="NZ_JBHSJE010000003.1"/>
</dbReference>
<dbReference type="Proteomes" id="UP001595908">
    <property type="component" value="Unassembled WGS sequence"/>
</dbReference>
<dbReference type="InterPro" id="IPR036188">
    <property type="entry name" value="FAD/NAD-bd_sf"/>
</dbReference>
<comment type="caution">
    <text evidence="4">The sequence shown here is derived from an EMBL/GenBank/DDBJ whole genome shotgun (WGS) entry which is preliminary data.</text>
</comment>
<dbReference type="Pfam" id="PF01494">
    <property type="entry name" value="FAD_binding_3"/>
    <property type="match status" value="1"/>
</dbReference>
<name>A0ABV9V8N5_STRAZ</name>
<protein>
    <submittedName>
        <fullName evidence="4">4-hydroxybenzoate 3-monooxygenase</fullName>
    </submittedName>
</protein>
<evidence type="ECO:0000313" key="4">
    <source>
        <dbReference type="EMBL" id="MFC4979746.1"/>
    </source>
</evidence>
<sequence length="390" mass="43091">MHTTVGIIGGGPAGLLLSRLLHRAGVDCVVLESRDRAYVEQRQRAGILEQSTVDALREVGAAERLDAEGLVHDGVELRWEGRAHRIDFPSLTGGRRVWVYAQTEVVKDLVALQLADGAALHFGAEVRSVEGADTGRPTIRYWHEGQDRTLTCDYVVGCDGFHGVTRAAVPEGVRRTYERVYPYSWFGILADVAPSCDELVYAHSPRGFALHSMRSPEVSRMYLQVPNGTDPADWPDERIWDELDARFALDGWKLDRGPITSRSVLPMRSSVTEPMRYGRVFLAGDAAHIVPPTGAKGLNLAAADVVVLGRALIRQHRTGASDLLDSYSETCLRRVWRAEHFSYFMTTTLHTDPDQSPFDTRLQIAQLDRIAASPHAAAELAMNYAGLPLP</sequence>
<keyword evidence="1" id="KW-0285">Flavoprotein</keyword>
<dbReference type="GeneID" id="31234878"/>
<feature type="domain" description="FAD-binding" evidence="3">
    <location>
        <begin position="3"/>
        <end position="342"/>
    </location>
</feature>
<evidence type="ECO:0000313" key="5">
    <source>
        <dbReference type="Proteomes" id="UP001595908"/>
    </source>
</evidence>
<dbReference type="NCBIfam" id="NF006091">
    <property type="entry name" value="PRK08243.1"/>
    <property type="match status" value="1"/>
</dbReference>
<keyword evidence="2" id="KW-0274">FAD</keyword>
<organism evidence="4 5">
    <name type="scientific">Streptomyces atroolivaceus</name>
    <dbReference type="NCBI Taxonomy" id="66869"/>
    <lineage>
        <taxon>Bacteria</taxon>
        <taxon>Bacillati</taxon>
        <taxon>Actinomycetota</taxon>
        <taxon>Actinomycetes</taxon>
        <taxon>Kitasatosporales</taxon>
        <taxon>Streptomycetaceae</taxon>
        <taxon>Streptomyces</taxon>
    </lineage>
</organism>
<accession>A0ABV9V8N5</accession>
<dbReference type="PANTHER" id="PTHR43004">
    <property type="entry name" value="TRK SYSTEM POTASSIUM UPTAKE PROTEIN"/>
    <property type="match status" value="1"/>
</dbReference>
<reference evidence="5" key="1">
    <citation type="journal article" date="2019" name="Int. J. Syst. Evol. Microbiol.">
        <title>The Global Catalogue of Microorganisms (GCM) 10K type strain sequencing project: providing services to taxonomists for standard genome sequencing and annotation.</title>
        <authorList>
            <consortium name="The Broad Institute Genomics Platform"/>
            <consortium name="The Broad Institute Genome Sequencing Center for Infectious Disease"/>
            <person name="Wu L."/>
            <person name="Ma J."/>
        </authorList>
    </citation>
    <scope>NUCLEOTIDE SEQUENCE [LARGE SCALE GENOMIC DNA]</scope>
    <source>
        <strain evidence="5">ICMP 257</strain>
    </source>
</reference>
<dbReference type="PANTHER" id="PTHR43004:SF3">
    <property type="entry name" value="P-HYDROXYBENZOATE HYDROXYLASE"/>
    <property type="match status" value="1"/>
</dbReference>
<gene>
    <name evidence="4" type="ORF">ACFPL4_15460</name>
</gene>